<dbReference type="Proteomes" id="UP000306912">
    <property type="component" value="Unassembled WGS sequence"/>
</dbReference>
<protein>
    <submittedName>
        <fullName evidence="1">Uncharacterized protein</fullName>
    </submittedName>
</protein>
<gene>
    <name evidence="1" type="ORF">FEZ08_11125</name>
</gene>
<dbReference type="InParanoid" id="A0A5R8Q914"/>
<accession>A0A5R8Q914</accession>
<proteinExistence type="predicted"/>
<evidence type="ECO:0000313" key="1">
    <source>
        <dbReference type="EMBL" id="TLG71294.1"/>
    </source>
</evidence>
<comment type="caution">
    <text evidence="1">The sequence shown here is derived from an EMBL/GenBank/DDBJ whole genome shotgun (WGS) entry which is preliminary data.</text>
</comment>
<keyword evidence="2" id="KW-1185">Reference proteome</keyword>
<organism evidence="1 2">
    <name type="scientific">Culicoidibacter larvae</name>
    <dbReference type="NCBI Taxonomy" id="2579976"/>
    <lineage>
        <taxon>Bacteria</taxon>
        <taxon>Bacillati</taxon>
        <taxon>Bacillota</taxon>
        <taxon>Culicoidibacteria</taxon>
        <taxon>Culicoidibacterales</taxon>
        <taxon>Culicoidibacteraceae</taxon>
        <taxon>Culicoidibacter</taxon>
    </lineage>
</organism>
<dbReference type="EMBL" id="VBWP01000013">
    <property type="protein sequence ID" value="TLG71294.1"/>
    <property type="molecule type" value="Genomic_DNA"/>
</dbReference>
<evidence type="ECO:0000313" key="2">
    <source>
        <dbReference type="Proteomes" id="UP000306912"/>
    </source>
</evidence>
<dbReference type="RefSeq" id="WP_138192389.1">
    <property type="nucleotide sequence ID" value="NZ_VBWP01000013.1"/>
</dbReference>
<reference evidence="1 2" key="1">
    <citation type="submission" date="2019-05" db="EMBL/GenBank/DDBJ databases">
        <title>Culicoidintestinum kansasii gen. nov., sp. nov. from the gastrointestinal tract of the biting midge, Culicoides sonorensis.</title>
        <authorList>
            <person name="Neupane S."/>
            <person name="Ghosh A."/>
            <person name="Gunther S."/>
            <person name="Martin K."/>
            <person name="Zurek L."/>
        </authorList>
    </citation>
    <scope>NUCLEOTIDE SEQUENCE [LARGE SCALE GENOMIC DNA]</scope>
    <source>
        <strain evidence="1 2">CS-1</strain>
    </source>
</reference>
<dbReference type="AlphaFoldDB" id="A0A5R8Q914"/>
<name>A0A5R8Q914_9FIRM</name>
<sequence length="83" mass="9622">MKLTLFLKNGNTYDFTDKEISYTYNDLGGTVSSANHIFTRVDNDKEKDIINLMTKYPKGSFIDKTQNSLRYIPFADVVKFEIK</sequence>